<keyword evidence="3" id="KW-1185">Reference proteome</keyword>
<dbReference type="AlphaFoldDB" id="A0A5B7FH83"/>
<protein>
    <submittedName>
        <fullName evidence="2">Uncharacterized protein</fullName>
    </submittedName>
</protein>
<name>A0A5B7FH83_PORTR</name>
<evidence type="ECO:0000313" key="3">
    <source>
        <dbReference type="Proteomes" id="UP000324222"/>
    </source>
</evidence>
<feature type="signal peptide" evidence="1">
    <location>
        <begin position="1"/>
        <end position="18"/>
    </location>
</feature>
<dbReference type="EMBL" id="VSRR010006492">
    <property type="protein sequence ID" value="MPC44917.1"/>
    <property type="molecule type" value="Genomic_DNA"/>
</dbReference>
<reference evidence="2 3" key="1">
    <citation type="submission" date="2019-05" db="EMBL/GenBank/DDBJ databases">
        <title>Another draft genome of Portunus trituberculatus and its Hox gene families provides insights of decapod evolution.</title>
        <authorList>
            <person name="Jeong J.-H."/>
            <person name="Song I."/>
            <person name="Kim S."/>
            <person name="Choi T."/>
            <person name="Kim D."/>
            <person name="Ryu S."/>
            <person name="Kim W."/>
        </authorList>
    </citation>
    <scope>NUCLEOTIDE SEQUENCE [LARGE SCALE GENOMIC DNA]</scope>
    <source>
        <tissue evidence="2">Muscle</tissue>
    </source>
</reference>
<organism evidence="2 3">
    <name type="scientific">Portunus trituberculatus</name>
    <name type="common">Swimming crab</name>
    <name type="synonym">Neptunus trituberculatus</name>
    <dbReference type="NCBI Taxonomy" id="210409"/>
    <lineage>
        <taxon>Eukaryota</taxon>
        <taxon>Metazoa</taxon>
        <taxon>Ecdysozoa</taxon>
        <taxon>Arthropoda</taxon>
        <taxon>Crustacea</taxon>
        <taxon>Multicrustacea</taxon>
        <taxon>Malacostraca</taxon>
        <taxon>Eumalacostraca</taxon>
        <taxon>Eucarida</taxon>
        <taxon>Decapoda</taxon>
        <taxon>Pleocyemata</taxon>
        <taxon>Brachyura</taxon>
        <taxon>Eubrachyura</taxon>
        <taxon>Portunoidea</taxon>
        <taxon>Portunidae</taxon>
        <taxon>Portuninae</taxon>
        <taxon>Portunus</taxon>
    </lineage>
</organism>
<gene>
    <name evidence="2" type="ORF">E2C01_038599</name>
</gene>
<evidence type="ECO:0000313" key="2">
    <source>
        <dbReference type="EMBL" id="MPC44917.1"/>
    </source>
</evidence>
<feature type="chain" id="PRO_5023125450" evidence="1">
    <location>
        <begin position="19"/>
        <end position="78"/>
    </location>
</feature>
<sequence length="78" mass="8179">MPTFLLLLLGLAAGCVQALGSSREEVPAVVALPLKKGKTVSILTLDFRALSHPLASPARCIFSSSLYSPSFPSPPFPP</sequence>
<evidence type="ECO:0000256" key="1">
    <source>
        <dbReference type="SAM" id="SignalP"/>
    </source>
</evidence>
<dbReference type="Proteomes" id="UP000324222">
    <property type="component" value="Unassembled WGS sequence"/>
</dbReference>
<keyword evidence="1" id="KW-0732">Signal</keyword>
<comment type="caution">
    <text evidence="2">The sequence shown here is derived from an EMBL/GenBank/DDBJ whole genome shotgun (WGS) entry which is preliminary data.</text>
</comment>
<accession>A0A5B7FH83</accession>
<proteinExistence type="predicted"/>